<organism evidence="4 5">
    <name type="scientific">Bifidobacterium panos</name>
    <dbReference type="NCBI Taxonomy" id="2675321"/>
    <lineage>
        <taxon>Bacteria</taxon>
        <taxon>Bacillati</taxon>
        <taxon>Actinomycetota</taxon>
        <taxon>Actinomycetes</taxon>
        <taxon>Bifidobacteriales</taxon>
        <taxon>Bifidobacteriaceae</taxon>
        <taxon>Bifidobacterium</taxon>
    </lineage>
</organism>
<evidence type="ECO:0000259" key="3">
    <source>
        <dbReference type="PROSITE" id="PS50006"/>
    </source>
</evidence>
<dbReference type="Pfam" id="PF00498">
    <property type="entry name" value="FHA"/>
    <property type="match status" value="1"/>
</dbReference>
<dbReference type="EMBL" id="JAAIIJ010000002">
    <property type="protein sequence ID" value="NMN01591.1"/>
    <property type="molecule type" value="Genomic_DNA"/>
</dbReference>
<dbReference type="PROSITE" id="PS50006">
    <property type="entry name" value="FHA_DOMAIN"/>
    <property type="match status" value="1"/>
</dbReference>
<keyword evidence="5" id="KW-1185">Reference proteome</keyword>
<evidence type="ECO:0000256" key="1">
    <source>
        <dbReference type="ARBA" id="ARBA00022553"/>
    </source>
</evidence>
<evidence type="ECO:0000256" key="2">
    <source>
        <dbReference type="SAM" id="MobiDB-lite"/>
    </source>
</evidence>
<evidence type="ECO:0000313" key="4">
    <source>
        <dbReference type="EMBL" id="NMN01591.1"/>
    </source>
</evidence>
<feature type="region of interest" description="Disordered" evidence="2">
    <location>
        <begin position="173"/>
        <end position="200"/>
    </location>
</feature>
<dbReference type="Gene3D" id="2.60.200.20">
    <property type="match status" value="1"/>
</dbReference>
<protein>
    <recommendedName>
        <fullName evidence="3">FHA domain-containing protein</fullName>
    </recommendedName>
</protein>
<dbReference type="SUPFAM" id="SSF49879">
    <property type="entry name" value="SMAD/FHA domain"/>
    <property type="match status" value="1"/>
</dbReference>
<dbReference type="Proteomes" id="UP000553756">
    <property type="component" value="Unassembled WGS sequence"/>
</dbReference>
<proteinExistence type="predicted"/>
<evidence type="ECO:0000313" key="5">
    <source>
        <dbReference type="Proteomes" id="UP000553756"/>
    </source>
</evidence>
<feature type="compositionally biased region" description="Polar residues" evidence="2">
    <location>
        <begin position="267"/>
        <end position="282"/>
    </location>
</feature>
<feature type="region of interest" description="Disordered" evidence="2">
    <location>
        <begin position="216"/>
        <end position="287"/>
    </location>
</feature>
<reference evidence="4 5" key="1">
    <citation type="submission" date="2020-02" db="EMBL/GenBank/DDBJ databases">
        <title>Characterization of phylogenetic diversity of novel bifidobacterial species isolated in Czech ZOOs.</title>
        <authorList>
            <person name="Lugli G.A."/>
            <person name="Vera N.B."/>
            <person name="Ventura M."/>
        </authorList>
    </citation>
    <scope>NUCLEOTIDE SEQUENCE [LARGE SCALE GENOMIC DNA]</scope>
    <source>
        <strain evidence="4 5">DSM 109963</strain>
    </source>
</reference>
<dbReference type="InterPro" id="IPR000253">
    <property type="entry name" value="FHA_dom"/>
</dbReference>
<keyword evidence="1" id="KW-0597">Phosphoprotein</keyword>
<name>A0ABX1SUT9_9BIFI</name>
<gene>
    <name evidence="4" type="ORF">G1C94_0212</name>
</gene>
<comment type="caution">
    <text evidence="4">The sequence shown here is derived from an EMBL/GenBank/DDBJ whole genome shotgun (WGS) entry which is preliminary data.</text>
</comment>
<dbReference type="InterPro" id="IPR057893">
    <property type="entry name" value="LRV_2"/>
</dbReference>
<feature type="domain" description="FHA" evidence="3">
    <location>
        <begin position="25"/>
        <end position="80"/>
    </location>
</feature>
<sequence length="391" mass="42323">MSVTYRWRVQVGSGQQATVRPGESLEIGRKPLRPLPDDGMTRLEVADSTKSMSKRHARFSVDKNGQATLRDLQSTNGSYMVSPDGELTRLPLGEDFVLPAAAVRMQFGDVPVDFAPLVEEERPAGEFQVPDLFLHSAAQTRQEPDAADMSVDEILDLRAGEPTTIFHASSDAPVAQAAGEHPEASADSMPIHVSQPQQTDTPRDLFADAMVDQQQTVQGREAPDMESSVSEPSEPSEPSPQPVADNPVADNPTAEKPVADNPAVDNQEPQPTAAQPADTSQQAAPAAETTAYTPAFEAGSVFDRVSRGEFDKPNEPAVEVDGMTSDEARTTTDMSLQFEMARHAELLPFLAMNPSLYDDLYAWLDAQGNRDIDEALANNAGYQSYREAVGK</sequence>
<accession>A0ABX1SUT9</accession>
<dbReference type="InterPro" id="IPR008984">
    <property type="entry name" value="SMAD_FHA_dom_sf"/>
</dbReference>
<dbReference type="Pfam" id="PF25591">
    <property type="entry name" value="LRV_2"/>
    <property type="match status" value="1"/>
</dbReference>
<dbReference type="RefSeq" id="WP_172143868.1">
    <property type="nucleotide sequence ID" value="NZ_JAAIIJ010000002.1"/>
</dbReference>